<dbReference type="InterPro" id="IPR005119">
    <property type="entry name" value="LysR_subst-bd"/>
</dbReference>
<dbReference type="AlphaFoldDB" id="A0A238LHS4"/>
<dbReference type="SUPFAM" id="SSF46785">
    <property type="entry name" value="Winged helix' DNA-binding domain"/>
    <property type="match status" value="1"/>
</dbReference>
<dbReference type="RefSeq" id="WP_093993358.1">
    <property type="nucleotide sequence ID" value="NZ_FXZK01000007.1"/>
</dbReference>
<dbReference type="InterPro" id="IPR036390">
    <property type="entry name" value="WH_DNA-bd_sf"/>
</dbReference>
<dbReference type="GO" id="GO:0005829">
    <property type="term" value="C:cytosol"/>
    <property type="evidence" value="ECO:0007669"/>
    <property type="project" value="TreeGrafter"/>
</dbReference>
<dbReference type="InterPro" id="IPR050950">
    <property type="entry name" value="HTH-type_LysR_regulators"/>
</dbReference>
<dbReference type="GO" id="GO:0003700">
    <property type="term" value="F:DNA-binding transcription factor activity"/>
    <property type="evidence" value="ECO:0007669"/>
    <property type="project" value="InterPro"/>
</dbReference>
<evidence type="ECO:0000256" key="2">
    <source>
        <dbReference type="ARBA" id="ARBA00023015"/>
    </source>
</evidence>
<dbReference type="Pfam" id="PF00126">
    <property type="entry name" value="HTH_1"/>
    <property type="match status" value="1"/>
</dbReference>
<dbReference type="OrthoDB" id="7506954at2"/>
<name>A0A238LHS4_9RHOB</name>
<keyword evidence="3" id="KW-0238">DNA-binding</keyword>
<dbReference type="SUPFAM" id="SSF53850">
    <property type="entry name" value="Periplasmic binding protein-like II"/>
    <property type="match status" value="1"/>
</dbReference>
<evidence type="ECO:0000313" key="6">
    <source>
        <dbReference type="EMBL" id="SMY09178.1"/>
    </source>
</evidence>
<evidence type="ECO:0000313" key="7">
    <source>
        <dbReference type="Proteomes" id="UP000201613"/>
    </source>
</evidence>
<feature type="domain" description="HTH lysR-type" evidence="5">
    <location>
        <begin position="13"/>
        <end position="70"/>
    </location>
</feature>
<sequence>MLKPYEQRFPWTLDWNLLRTFMVVVDEGGITPAARFLGLKQPTISAALKRLEDVTGHRLVNRSPKHFSVTPWGRLLYDEASAIFGAVAQLPDLLGGLEEDVSGHVSIALASHVVSAHFDAVLHRFNALYPRVSYTISTMESAEVVARLQQNRVSLGVCLFQQPPAGLDARILYREFFGFFCGPAHRLYGRDDIDPAELKDENVVSFQTDELEGPLAAVAQLRRRLGMRPEPRGLSSNLPEVRRMIVANIGIGTLPVHVARKDVQSGLLWQVPPFKSLPAVDIHLLTNPKRSLNPAERRLIEMLDAELATSPLSERTYGL</sequence>
<gene>
    <name evidence="6" type="primary">cysL_2</name>
    <name evidence="6" type="ORF">LOM8899_03341</name>
</gene>
<evidence type="ECO:0000256" key="3">
    <source>
        <dbReference type="ARBA" id="ARBA00023125"/>
    </source>
</evidence>
<dbReference type="Proteomes" id="UP000201613">
    <property type="component" value="Unassembled WGS sequence"/>
</dbReference>
<dbReference type="Pfam" id="PF03466">
    <property type="entry name" value="LysR_substrate"/>
    <property type="match status" value="1"/>
</dbReference>
<comment type="similarity">
    <text evidence="1">Belongs to the LysR transcriptional regulatory family.</text>
</comment>
<keyword evidence="7" id="KW-1185">Reference proteome</keyword>
<dbReference type="PANTHER" id="PTHR30419:SF8">
    <property type="entry name" value="NITROGEN ASSIMILATION TRANSCRIPTIONAL ACTIVATOR-RELATED"/>
    <property type="match status" value="1"/>
</dbReference>
<organism evidence="6 7">
    <name type="scientific">Flavimaricola marinus</name>
    <dbReference type="NCBI Taxonomy" id="1819565"/>
    <lineage>
        <taxon>Bacteria</taxon>
        <taxon>Pseudomonadati</taxon>
        <taxon>Pseudomonadota</taxon>
        <taxon>Alphaproteobacteria</taxon>
        <taxon>Rhodobacterales</taxon>
        <taxon>Paracoccaceae</taxon>
        <taxon>Flavimaricola</taxon>
    </lineage>
</organism>
<dbReference type="InterPro" id="IPR000847">
    <property type="entry name" value="LysR_HTH_N"/>
</dbReference>
<dbReference type="EMBL" id="FXZK01000007">
    <property type="protein sequence ID" value="SMY09178.1"/>
    <property type="molecule type" value="Genomic_DNA"/>
</dbReference>
<dbReference type="GO" id="GO:0003677">
    <property type="term" value="F:DNA binding"/>
    <property type="evidence" value="ECO:0007669"/>
    <property type="project" value="UniProtKB-KW"/>
</dbReference>
<keyword evidence="2" id="KW-0805">Transcription regulation</keyword>
<accession>A0A238LHS4</accession>
<dbReference type="PROSITE" id="PS50931">
    <property type="entry name" value="HTH_LYSR"/>
    <property type="match status" value="1"/>
</dbReference>
<evidence type="ECO:0000256" key="4">
    <source>
        <dbReference type="ARBA" id="ARBA00023163"/>
    </source>
</evidence>
<dbReference type="InterPro" id="IPR036388">
    <property type="entry name" value="WH-like_DNA-bd_sf"/>
</dbReference>
<reference evidence="6 7" key="1">
    <citation type="submission" date="2017-05" db="EMBL/GenBank/DDBJ databases">
        <authorList>
            <person name="Song R."/>
            <person name="Chenine A.L."/>
            <person name="Ruprecht R.M."/>
        </authorList>
    </citation>
    <scope>NUCLEOTIDE SEQUENCE [LARGE SCALE GENOMIC DNA]</scope>
    <source>
        <strain evidence="6 7">CECT 8899</strain>
    </source>
</reference>
<dbReference type="CDD" id="cd05466">
    <property type="entry name" value="PBP2_LTTR_substrate"/>
    <property type="match status" value="1"/>
</dbReference>
<dbReference type="PANTHER" id="PTHR30419">
    <property type="entry name" value="HTH-TYPE TRANSCRIPTIONAL REGULATOR YBHD"/>
    <property type="match status" value="1"/>
</dbReference>
<dbReference type="Gene3D" id="3.40.190.10">
    <property type="entry name" value="Periplasmic binding protein-like II"/>
    <property type="match status" value="2"/>
</dbReference>
<evidence type="ECO:0000256" key="1">
    <source>
        <dbReference type="ARBA" id="ARBA00009437"/>
    </source>
</evidence>
<evidence type="ECO:0000259" key="5">
    <source>
        <dbReference type="PROSITE" id="PS50931"/>
    </source>
</evidence>
<dbReference type="Gene3D" id="1.10.10.10">
    <property type="entry name" value="Winged helix-like DNA-binding domain superfamily/Winged helix DNA-binding domain"/>
    <property type="match status" value="1"/>
</dbReference>
<keyword evidence="4" id="KW-0804">Transcription</keyword>
<proteinExistence type="inferred from homology"/>
<protein>
    <submittedName>
        <fullName evidence="6">HTH-type transcriptional regulator CysL</fullName>
    </submittedName>
</protein>